<dbReference type="SUPFAM" id="SSF55729">
    <property type="entry name" value="Acyl-CoA N-acyltransferases (Nat)"/>
    <property type="match status" value="1"/>
</dbReference>
<evidence type="ECO:0000259" key="3">
    <source>
        <dbReference type="PROSITE" id="PS51186"/>
    </source>
</evidence>
<dbReference type="Pfam" id="PF13673">
    <property type="entry name" value="Acetyltransf_10"/>
    <property type="match status" value="1"/>
</dbReference>
<feature type="domain" description="N-acetyltransferase" evidence="3">
    <location>
        <begin position="2"/>
        <end position="164"/>
    </location>
</feature>
<sequence length="164" mass="18951">MILLSEASTKDIKTIQEIVNISWPHTYGKILSESQITFMLDLLYSDEMLHRNLNNGHHFLLANEGDAFVGFASYEHQYQNKNQTRLHKLYVLPQAQKKGVGQLLIETIENKAKANNDLSLSLNVNRFNLSYLFYQKKGFQIVGEEDLAIGNGYFMEDYKMEKLL</sequence>
<keyword evidence="2 4" id="KW-0012">Acyltransferase</keyword>
<dbReference type="PANTHER" id="PTHR43877">
    <property type="entry name" value="AMINOALKYLPHOSPHONATE N-ACETYLTRANSFERASE-RELATED-RELATED"/>
    <property type="match status" value="1"/>
</dbReference>
<dbReference type="PROSITE" id="PS51186">
    <property type="entry name" value="GNAT"/>
    <property type="match status" value="1"/>
</dbReference>
<dbReference type="Proteomes" id="UP001597051">
    <property type="component" value="Unassembled WGS sequence"/>
</dbReference>
<protein>
    <submittedName>
        <fullName evidence="4">GNAT family N-acetyltransferase</fullName>
        <ecNumber evidence="4">2.3.-.-</ecNumber>
    </submittedName>
</protein>
<dbReference type="EMBL" id="JBHTIZ010000046">
    <property type="protein sequence ID" value="MFD0985335.1"/>
    <property type="molecule type" value="Genomic_DNA"/>
</dbReference>
<accession>A0ABW3J4H6</accession>
<keyword evidence="5" id="KW-1185">Reference proteome</keyword>
<reference evidence="5" key="1">
    <citation type="journal article" date="2019" name="Int. J. Syst. Evol. Microbiol.">
        <title>The Global Catalogue of Microorganisms (GCM) 10K type strain sequencing project: providing services to taxonomists for standard genome sequencing and annotation.</title>
        <authorList>
            <consortium name="The Broad Institute Genomics Platform"/>
            <consortium name="The Broad Institute Genome Sequencing Center for Infectious Disease"/>
            <person name="Wu L."/>
            <person name="Ma J."/>
        </authorList>
    </citation>
    <scope>NUCLEOTIDE SEQUENCE [LARGE SCALE GENOMIC DNA]</scope>
    <source>
        <strain evidence="5">CECT 7649</strain>
    </source>
</reference>
<evidence type="ECO:0000256" key="1">
    <source>
        <dbReference type="ARBA" id="ARBA00022679"/>
    </source>
</evidence>
<evidence type="ECO:0000313" key="5">
    <source>
        <dbReference type="Proteomes" id="UP001597051"/>
    </source>
</evidence>
<organism evidence="4 5">
    <name type="scientific">Flavobacterium myungsuense</name>
    <dbReference type="NCBI Taxonomy" id="651823"/>
    <lineage>
        <taxon>Bacteria</taxon>
        <taxon>Pseudomonadati</taxon>
        <taxon>Bacteroidota</taxon>
        <taxon>Flavobacteriia</taxon>
        <taxon>Flavobacteriales</taxon>
        <taxon>Flavobacteriaceae</taxon>
        <taxon>Flavobacterium</taxon>
    </lineage>
</organism>
<dbReference type="InterPro" id="IPR000182">
    <property type="entry name" value="GNAT_dom"/>
</dbReference>
<evidence type="ECO:0000256" key="2">
    <source>
        <dbReference type="ARBA" id="ARBA00023315"/>
    </source>
</evidence>
<proteinExistence type="predicted"/>
<dbReference type="Gene3D" id="3.40.630.30">
    <property type="match status" value="1"/>
</dbReference>
<evidence type="ECO:0000313" key="4">
    <source>
        <dbReference type="EMBL" id="MFD0985335.1"/>
    </source>
</evidence>
<keyword evidence="1 4" id="KW-0808">Transferase</keyword>
<dbReference type="InterPro" id="IPR050832">
    <property type="entry name" value="Bact_Acetyltransf"/>
</dbReference>
<dbReference type="CDD" id="cd04301">
    <property type="entry name" value="NAT_SF"/>
    <property type="match status" value="1"/>
</dbReference>
<name>A0ABW3J4H6_9FLAO</name>
<dbReference type="GO" id="GO:0016746">
    <property type="term" value="F:acyltransferase activity"/>
    <property type="evidence" value="ECO:0007669"/>
    <property type="project" value="UniProtKB-KW"/>
</dbReference>
<gene>
    <name evidence="4" type="ORF">ACFQ0S_12710</name>
</gene>
<comment type="caution">
    <text evidence="4">The sequence shown here is derived from an EMBL/GenBank/DDBJ whole genome shotgun (WGS) entry which is preliminary data.</text>
</comment>
<dbReference type="RefSeq" id="WP_379758328.1">
    <property type="nucleotide sequence ID" value="NZ_JBHSYB010000061.1"/>
</dbReference>
<dbReference type="EC" id="2.3.-.-" evidence="4"/>
<dbReference type="InterPro" id="IPR016181">
    <property type="entry name" value="Acyl_CoA_acyltransferase"/>
</dbReference>